<evidence type="ECO:0000313" key="4">
    <source>
        <dbReference type="Proteomes" id="UP000030764"/>
    </source>
</evidence>
<accession>A0A085MM38</accession>
<protein>
    <submittedName>
        <fullName evidence="3">Uncharacterized protein</fullName>
    </submittedName>
</protein>
<dbReference type="Proteomes" id="UP000030764">
    <property type="component" value="Unassembled WGS sequence"/>
</dbReference>
<reference evidence="3 4" key="1">
    <citation type="journal article" date="2014" name="Nat. Genet.">
        <title>Genome and transcriptome of the porcine whipworm Trichuris suis.</title>
        <authorList>
            <person name="Jex A.R."/>
            <person name="Nejsum P."/>
            <person name="Schwarz E.M."/>
            <person name="Hu L."/>
            <person name="Young N.D."/>
            <person name="Hall R.S."/>
            <person name="Korhonen P.K."/>
            <person name="Liao S."/>
            <person name="Thamsborg S."/>
            <person name="Xia J."/>
            <person name="Xu P."/>
            <person name="Wang S."/>
            <person name="Scheerlinck J.P."/>
            <person name="Hofmann A."/>
            <person name="Sternberg P.W."/>
            <person name="Wang J."/>
            <person name="Gasser R.B."/>
        </authorList>
    </citation>
    <scope>NUCLEOTIDE SEQUENCE [LARGE SCALE GENOMIC DNA]</scope>
    <source>
        <strain evidence="3">DCEP-RM93M</strain>
    </source>
</reference>
<keyword evidence="2" id="KW-0472">Membrane</keyword>
<keyword evidence="4" id="KW-1185">Reference proteome</keyword>
<dbReference type="AlphaFoldDB" id="A0A085MM38"/>
<evidence type="ECO:0000256" key="2">
    <source>
        <dbReference type="SAM" id="Phobius"/>
    </source>
</evidence>
<sequence length="549" mass="61647">MRPEATETDSTDEYEGWDPLDSESDLDPDLMSGWLGLNSSVSSFIRKVTETNARTDKQSACINCCDTGKSNAVGASPDLSSSNGSTGSCHVEILAKSTCSGHLPDFSTRKLSLLHGAPSTPAANDQASLDDDVSLAVVVRHLLFPANPWRSIVAVVCILSIAMIGISYYICIYHSGRAPSAECPLVHNCFHCPGSAKTDFCHSINSSVYDLPNSKNQYHKNVLPTAREDVFPISKYLLPHHFKLDAVHASTRRQNLHLKQMLREIRLELARMRRRAYRIRLAHVELMRPMNSPMKRTQEQQIAKENIPPLVEFSNQQMATYQPFSQERQINSLNTLDASVSKLNDLVQKMHLLRTSSTTDKMSAWQVSKHGEQVTAKRIQKRIRKWAFSLSQAITSFVGTIEKTLRKMDEFVSSACPESSVLNHVKSHARAWSSGPPSWISRLFAATGNTGDHEQCTRQKCSSFHKSKAEERKVIPQEVRNIPSEEAMFSQPTKSGSSLHTKDDAHVGWQFQASDQRKALRDRESYQGFSPSWIFRRSNKRGSLRHHNV</sequence>
<organism evidence="3 4">
    <name type="scientific">Trichuris suis</name>
    <name type="common">pig whipworm</name>
    <dbReference type="NCBI Taxonomy" id="68888"/>
    <lineage>
        <taxon>Eukaryota</taxon>
        <taxon>Metazoa</taxon>
        <taxon>Ecdysozoa</taxon>
        <taxon>Nematoda</taxon>
        <taxon>Enoplea</taxon>
        <taxon>Dorylaimia</taxon>
        <taxon>Trichinellida</taxon>
        <taxon>Trichuridae</taxon>
        <taxon>Trichuris</taxon>
    </lineage>
</organism>
<name>A0A085MM38_9BILA</name>
<proteinExistence type="predicted"/>
<evidence type="ECO:0000313" key="3">
    <source>
        <dbReference type="EMBL" id="KFD58284.1"/>
    </source>
</evidence>
<gene>
    <name evidence="3" type="ORF">M513_01047</name>
</gene>
<dbReference type="EMBL" id="KL363185">
    <property type="protein sequence ID" value="KFD58284.1"/>
    <property type="molecule type" value="Genomic_DNA"/>
</dbReference>
<feature type="transmembrane region" description="Helical" evidence="2">
    <location>
        <begin position="149"/>
        <end position="170"/>
    </location>
</feature>
<keyword evidence="2" id="KW-1133">Transmembrane helix</keyword>
<feature type="region of interest" description="Disordered" evidence="1">
    <location>
        <begin position="1"/>
        <end position="25"/>
    </location>
</feature>
<evidence type="ECO:0000256" key="1">
    <source>
        <dbReference type="SAM" id="MobiDB-lite"/>
    </source>
</evidence>
<keyword evidence="2" id="KW-0812">Transmembrane</keyword>